<dbReference type="SUPFAM" id="SSF56784">
    <property type="entry name" value="HAD-like"/>
    <property type="match status" value="1"/>
</dbReference>
<dbReference type="NCBIfam" id="TIGR01490">
    <property type="entry name" value="HAD-SF-IB-hyp1"/>
    <property type="match status" value="1"/>
</dbReference>
<dbReference type="InterPro" id="IPR036412">
    <property type="entry name" value="HAD-like_sf"/>
</dbReference>
<keyword evidence="3" id="KW-0460">Magnesium</keyword>
<reference evidence="4 5" key="1">
    <citation type="submission" date="2018-09" db="EMBL/GenBank/DDBJ databases">
        <title>Zymobacter palmae IAM14233 (=T109) whole genome analysis.</title>
        <authorList>
            <person name="Yanase H."/>
        </authorList>
    </citation>
    <scope>NUCLEOTIDE SEQUENCE [LARGE SCALE GENOMIC DNA]</scope>
    <source>
        <strain evidence="4 5">IAM14233</strain>
    </source>
</reference>
<dbReference type="InterPro" id="IPR050582">
    <property type="entry name" value="HAD-like_SerB"/>
</dbReference>
<sequence>MRLALFDLDNTLIAGDSDYSWGEFLISIGAVDEKKHRAENDRYLRAYTAGDLDVAEYQAFCVAPLAKASREQLDAWHRQFMREVIEPLMLPKAQALLAEHRARGDYLMIITATNRFVTEPIAEALGADELIAIDLETDATGRYTGRISGVPSFQEGKVIRLEAWLDEHPEIERAGIYCYTDSHNDLPLLEYVDHPIAVDPDPTLADMARARGWPIISLRR</sequence>
<name>A0A348HCF8_9GAMM</name>
<evidence type="ECO:0000256" key="2">
    <source>
        <dbReference type="ARBA" id="ARBA00022801"/>
    </source>
</evidence>
<dbReference type="PANTHER" id="PTHR43344:SF13">
    <property type="entry name" value="PHOSPHATASE RV3661-RELATED"/>
    <property type="match status" value="1"/>
</dbReference>
<keyword evidence="1" id="KW-0479">Metal-binding</keyword>
<evidence type="ECO:0000256" key="1">
    <source>
        <dbReference type="ARBA" id="ARBA00022723"/>
    </source>
</evidence>
<keyword evidence="2" id="KW-0378">Hydrolase</keyword>
<dbReference type="GO" id="GO:0016787">
    <property type="term" value="F:hydrolase activity"/>
    <property type="evidence" value="ECO:0007669"/>
    <property type="project" value="UniProtKB-KW"/>
</dbReference>
<dbReference type="Gene3D" id="1.20.1440.100">
    <property type="entry name" value="SG protein - dephosphorylation function"/>
    <property type="match status" value="1"/>
</dbReference>
<dbReference type="GO" id="GO:0046872">
    <property type="term" value="F:metal ion binding"/>
    <property type="evidence" value="ECO:0007669"/>
    <property type="project" value="UniProtKB-KW"/>
</dbReference>
<dbReference type="STRING" id="1123510.GCA_000620025_01485"/>
<protein>
    <submittedName>
        <fullName evidence="4">Phosphoserine phosphatase</fullName>
    </submittedName>
</protein>
<dbReference type="RefSeq" id="WP_027704869.1">
    <property type="nucleotide sequence ID" value="NZ_AP018933.1"/>
</dbReference>
<dbReference type="OrthoDB" id="9784466at2"/>
<accession>A0A348HCF8</accession>
<organism evidence="4 5">
    <name type="scientific">Zymobacter palmae</name>
    <dbReference type="NCBI Taxonomy" id="33074"/>
    <lineage>
        <taxon>Bacteria</taxon>
        <taxon>Pseudomonadati</taxon>
        <taxon>Pseudomonadota</taxon>
        <taxon>Gammaproteobacteria</taxon>
        <taxon>Oceanospirillales</taxon>
        <taxon>Halomonadaceae</taxon>
        <taxon>Zymobacter group</taxon>
        <taxon>Zymobacter</taxon>
    </lineage>
</organism>
<dbReference type="Proteomes" id="UP000267342">
    <property type="component" value="Chromosome"/>
</dbReference>
<dbReference type="PANTHER" id="PTHR43344">
    <property type="entry name" value="PHOSPHOSERINE PHOSPHATASE"/>
    <property type="match status" value="1"/>
</dbReference>
<dbReference type="EMBL" id="AP018933">
    <property type="protein sequence ID" value="BBG29310.1"/>
    <property type="molecule type" value="Genomic_DNA"/>
</dbReference>
<dbReference type="KEGG" id="zpl:ZBT109_0522"/>
<proteinExistence type="predicted"/>
<dbReference type="Pfam" id="PF12710">
    <property type="entry name" value="HAD"/>
    <property type="match status" value="1"/>
</dbReference>
<dbReference type="CDD" id="cd02612">
    <property type="entry name" value="HAD_PGPPase"/>
    <property type="match status" value="1"/>
</dbReference>
<gene>
    <name evidence="4" type="ORF">ZBT109_0522</name>
</gene>
<dbReference type="NCBIfam" id="TIGR01488">
    <property type="entry name" value="HAD-SF-IB"/>
    <property type="match status" value="1"/>
</dbReference>
<dbReference type="Gene3D" id="3.40.50.1000">
    <property type="entry name" value="HAD superfamily/HAD-like"/>
    <property type="match status" value="1"/>
</dbReference>
<dbReference type="InterPro" id="IPR023214">
    <property type="entry name" value="HAD_sf"/>
</dbReference>
<dbReference type="InterPro" id="IPR006385">
    <property type="entry name" value="HAD_hydro_SerB1"/>
</dbReference>
<evidence type="ECO:0000313" key="4">
    <source>
        <dbReference type="EMBL" id="BBG29310.1"/>
    </source>
</evidence>
<dbReference type="AlphaFoldDB" id="A0A348HCF8"/>
<keyword evidence="5" id="KW-1185">Reference proteome</keyword>
<evidence type="ECO:0000256" key="3">
    <source>
        <dbReference type="ARBA" id="ARBA00022842"/>
    </source>
</evidence>
<evidence type="ECO:0000313" key="5">
    <source>
        <dbReference type="Proteomes" id="UP000267342"/>
    </source>
</evidence>